<accession>A0ACB7XX23</accession>
<name>A0ACB7XX23_9ERIC</name>
<organism evidence="1 2">
    <name type="scientific">Vaccinium darrowii</name>
    <dbReference type="NCBI Taxonomy" id="229202"/>
    <lineage>
        <taxon>Eukaryota</taxon>
        <taxon>Viridiplantae</taxon>
        <taxon>Streptophyta</taxon>
        <taxon>Embryophyta</taxon>
        <taxon>Tracheophyta</taxon>
        <taxon>Spermatophyta</taxon>
        <taxon>Magnoliopsida</taxon>
        <taxon>eudicotyledons</taxon>
        <taxon>Gunneridae</taxon>
        <taxon>Pentapetalae</taxon>
        <taxon>asterids</taxon>
        <taxon>Ericales</taxon>
        <taxon>Ericaceae</taxon>
        <taxon>Vaccinioideae</taxon>
        <taxon>Vaccinieae</taxon>
        <taxon>Vaccinium</taxon>
    </lineage>
</organism>
<protein>
    <submittedName>
        <fullName evidence="1">Uncharacterized protein</fullName>
    </submittedName>
</protein>
<dbReference type="Proteomes" id="UP000828048">
    <property type="component" value="Chromosome 5"/>
</dbReference>
<sequence length="164" mass="18766">MFSSSSSSSLWTEDDFPPLEFHNPQEKTTHHHKILDTTTILPDASTKGVLATKAAINWQAANSLAQNKILQQIAHSQQNLEVTVQKKLSSLEILIHDLQQKIQFVHHELLQMTYANQTFSATFYQKDAEMKHLKVQLQSLQAQQHSQQNSLFDRFHPSPQQNLP</sequence>
<reference evidence="1 2" key="1">
    <citation type="journal article" date="2021" name="Hortic Res">
        <title>High-quality reference genome and annotation aids understanding of berry development for evergreen blueberry (Vaccinium darrowii).</title>
        <authorList>
            <person name="Yu J."/>
            <person name="Hulse-Kemp A.M."/>
            <person name="Babiker E."/>
            <person name="Staton M."/>
        </authorList>
    </citation>
    <scope>NUCLEOTIDE SEQUENCE [LARGE SCALE GENOMIC DNA]</scope>
    <source>
        <strain evidence="2">cv. NJ 8807/NJ 8810</strain>
        <tissue evidence="1">Young leaf</tissue>
    </source>
</reference>
<dbReference type="EMBL" id="CM037155">
    <property type="protein sequence ID" value="KAH7845557.1"/>
    <property type="molecule type" value="Genomic_DNA"/>
</dbReference>
<comment type="caution">
    <text evidence="1">The sequence shown here is derived from an EMBL/GenBank/DDBJ whole genome shotgun (WGS) entry which is preliminary data.</text>
</comment>
<proteinExistence type="predicted"/>
<evidence type="ECO:0000313" key="1">
    <source>
        <dbReference type="EMBL" id="KAH7845557.1"/>
    </source>
</evidence>
<evidence type="ECO:0000313" key="2">
    <source>
        <dbReference type="Proteomes" id="UP000828048"/>
    </source>
</evidence>
<gene>
    <name evidence="1" type="ORF">Vadar_003537</name>
</gene>
<keyword evidence="2" id="KW-1185">Reference proteome</keyword>